<organism evidence="8 9">
    <name type="scientific">Parabacteroides goldsteinii CL02T12C30</name>
    <dbReference type="NCBI Taxonomy" id="999418"/>
    <lineage>
        <taxon>Bacteria</taxon>
        <taxon>Pseudomonadati</taxon>
        <taxon>Bacteroidota</taxon>
        <taxon>Bacteroidia</taxon>
        <taxon>Bacteroidales</taxon>
        <taxon>Tannerellaceae</taxon>
        <taxon>Parabacteroides</taxon>
    </lineage>
</organism>
<dbReference type="Proteomes" id="UP000006330">
    <property type="component" value="Unassembled WGS sequence"/>
</dbReference>
<feature type="signal peptide" evidence="6">
    <location>
        <begin position="1"/>
        <end position="23"/>
    </location>
</feature>
<evidence type="ECO:0000256" key="3">
    <source>
        <dbReference type="ARBA" id="ARBA00022729"/>
    </source>
</evidence>
<feature type="domain" description="RagB/SusD" evidence="7">
    <location>
        <begin position="287"/>
        <end position="596"/>
    </location>
</feature>
<comment type="caution">
    <text evidence="8">The sequence shown here is derived from an EMBL/GenBank/DDBJ whole genome shotgun (WGS) entry which is preliminary data.</text>
</comment>
<dbReference type="SUPFAM" id="SSF48452">
    <property type="entry name" value="TPR-like"/>
    <property type="match status" value="1"/>
</dbReference>
<keyword evidence="3 6" id="KW-0732">Signal</keyword>
<proteinExistence type="inferred from homology"/>
<evidence type="ECO:0000256" key="1">
    <source>
        <dbReference type="ARBA" id="ARBA00004442"/>
    </source>
</evidence>
<comment type="subcellular location">
    <subcellularLocation>
        <location evidence="1">Cell outer membrane</location>
    </subcellularLocation>
</comment>
<dbReference type="InterPro" id="IPR012944">
    <property type="entry name" value="SusD_RagB_dom"/>
</dbReference>
<comment type="similarity">
    <text evidence="2">Belongs to the SusD family.</text>
</comment>
<dbReference type="InterPro" id="IPR011990">
    <property type="entry name" value="TPR-like_helical_dom_sf"/>
</dbReference>
<sequence>MKKIYKNYIVLSVIMLLWATSCNNDFMDRFPSTEISPEAYFKTVKDLELYTNTYYRDGGVVPYFLDYVCDNYAAYADVHSNNNLIRGSISSETVSGWSDWGRLRSYNFFLDNVHKVSGDPSEIAHYIGLTRLLRAEWYYTQVKWYNDLPWYSTALSDTDEELLYKGRDPRTLVVDSIMADLDYAVENMSEEMGNRTQFSKWYALAMQARICLHEGTFRKYHDELNLQNTASLYLEKAVKAASQIMQSGKFSIDKRGGKEQAYRNVFTSMDLSGSPEMILYKDFDLTEQIRHEAGKSSFSFVCNFSRSLMESYEYLTEEGKAIPFTKVDGYQTKGFLDVFVNRDPRFSQTFMYPGYIKPGDSEPFRPNLNLGGYPCIKFTAKEADPQCDFYTDQPVSRYAEILLIYAEAKAELGELTQDDMDRTINEIRSRVEMPKIIISEIMNDSNLNEQYPGITDKALLQIRRERRIELVGENFRWDDLMRWKAGHLVEQVQQGIYIKDFGLFDFTGDGIPEIGVFKNEASNTVPETERGGYTFYYLENKSGNLNTFSLSNENNGYIIMNGEIGTRKFEQPKYYYWPIPQMQRVLNPNLEETIFW</sequence>
<dbReference type="EMBL" id="AGZO01000037">
    <property type="protein sequence ID" value="EKN08255.1"/>
    <property type="molecule type" value="Genomic_DNA"/>
</dbReference>
<accession>K5ZAR8</accession>
<evidence type="ECO:0000256" key="6">
    <source>
        <dbReference type="SAM" id="SignalP"/>
    </source>
</evidence>
<feature type="chain" id="PRO_5003892676" description="RagB/SusD domain-containing protein" evidence="6">
    <location>
        <begin position="24"/>
        <end position="596"/>
    </location>
</feature>
<name>K5ZAR8_9BACT</name>
<evidence type="ECO:0000256" key="2">
    <source>
        <dbReference type="ARBA" id="ARBA00006275"/>
    </source>
</evidence>
<dbReference type="AlphaFoldDB" id="K5ZAR8"/>
<gene>
    <name evidence="8" type="ORF">HMPREF1076_04820</name>
</gene>
<evidence type="ECO:0000313" key="8">
    <source>
        <dbReference type="EMBL" id="EKN08255.1"/>
    </source>
</evidence>
<evidence type="ECO:0000256" key="5">
    <source>
        <dbReference type="ARBA" id="ARBA00023237"/>
    </source>
</evidence>
<evidence type="ECO:0000256" key="4">
    <source>
        <dbReference type="ARBA" id="ARBA00023136"/>
    </source>
</evidence>
<dbReference type="PATRIC" id="fig|999418.3.peg.4885"/>
<dbReference type="Pfam" id="PF07980">
    <property type="entry name" value="SusD_RagB"/>
    <property type="match status" value="1"/>
</dbReference>
<dbReference type="GO" id="GO:0009279">
    <property type="term" value="C:cell outer membrane"/>
    <property type="evidence" value="ECO:0007669"/>
    <property type="project" value="UniProtKB-SubCell"/>
</dbReference>
<keyword evidence="4" id="KW-0472">Membrane</keyword>
<dbReference type="Gene3D" id="1.25.40.390">
    <property type="match status" value="1"/>
</dbReference>
<evidence type="ECO:0000259" key="7">
    <source>
        <dbReference type="Pfam" id="PF07980"/>
    </source>
</evidence>
<evidence type="ECO:0000313" key="9">
    <source>
        <dbReference type="Proteomes" id="UP000006330"/>
    </source>
</evidence>
<protein>
    <recommendedName>
        <fullName evidence="7">RagB/SusD domain-containing protein</fullName>
    </recommendedName>
</protein>
<keyword evidence="5" id="KW-0998">Cell outer membrane</keyword>
<dbReference type="PROSITE" id="PS51257">
    <property type="entry name" value="PROKAR_LIPOPROTEIN"/>
    <property type="match status" value="1"/>
</dbReference>
<reference evidence="8 9" key="1">
    <citation type="submission" date="2012-02" db="EMBL/GenBank/DDBJ databases">
        <title>The Genome Sequence of Parabacteroides goldsteinii CL02T12C30.</title>
        <authorList>
            <consortium name="The Broad Institute Genome Sequencing Platform"/>
            <person name="Earl A."/>
            <person name="Ward D."/>
            <person name="Feldgarden M."/>
            <person name="Gevers D."/>
            <person name="Zitomersky N.L."/>
            <person name="Coyne M.J."/>
            <person name="Comstock L.E."/>
            <person name="Young S.K."/>
            <person name="Zeng Q."/>
            <person name="Gargeya S."/>
            <person name="Fitzgerald M."/>
            <person name="Haas B."/>
            <person name="Abouelleil A."/>
            <person name="Alvarado L."/>
            <person name="Arachchi H.M."/>
            <person name="Berlin A."/>
            <person name="Chapman S.B."/>
            <person name="Gearin G."/>
            <person name="Goldberg J."/>
            <person name="Griggs A."/>
            <person name="Gujja S."/>
            <person name="Hansen M."/>
            <person name="Heiman D."/>
            <person name="Howarth C."/>
            <person name="Larimer J."/>
            <person name="Lui A."/>
            <person name="MacDonald P.J.P."/>
            <person name="McCowen C."/>
            <person name="Montmayeur A."/>
            <person name="Murphy C."/>
            <person name="Neiman D."/>
            <person name="Pearson M."/>
            <person name="Priest M."/>
            <person name="Roberts A."/>
            <person name="Saif S."/>
            <person name="Shea T."/>
            <person name="Sisk P."/>
            <person name="Stolte C."/>
            <person name="Sykes S."/>
            <person name="Wortman J."/>
            <person name="Nusbaum C."/>
            <person name="Birren B."/>
        </authorList>
    </citation>
    <scope>NUCLEOTIDE SEQUENCE [LARGE SCALE GENOMIC DNA]</scope>
    <source>
        <strain evidence="8 9">CL02T12C30</strain>
    </source>
</reference>
<dbReference type="HOGENOM" id="CLU_015553_0_1_10"/>